<dbReference type="Proteomes" id="UP000642125">
    <property type="component" value="Unassembled WGS sequence"/>
</dbReference>
<keyword evidence="2" id="KW-0732">Signal</keyword>
<evidence type="ECO:0000256" key="2">
    <source>
        <dbReference type="SAM" id="SignalP"/>
    </source>
</evidence>
<evidence type="ECO:0000313" key="3">
    <source>
        <dbReference type="EMBL" id="GIG36249.1"/>
    </source>
</evidence>
<comment type="caution">
    <text evidence="3">The sequence shown here is derived from an EMBL/GenBank/DDBJ whole genome shotgun (WGS) entry which is preliminary data.</text>
</comment>
<feature type="signal peptide" evidence="2">
    <location>
        <begin position="1"/>
        <end position="19"/>
    </location>
</feature>
<accession>A0A919U5P5</accession>
<sequence>MVSRRVQVAAAVAALSALALSGCGGGGGASADDLDASRDEVLDAARQVLPGVLDALGAEVQDSYGEFDAGGDGIVDRRRYSVTVIAVGAQGDTDDLVAALEDAGVTDVQVNPIGGAAGQRDGLDVSGSDPSGRDMSVSVSGPYLEVADGVPRDAAREDVDLG</sequence>
<gene>
    <name evidence="3" type="ORF">Cpa01nite_16300</name>
</gene>
<dbReference type="EMBL" id="BONO01000010">
    <property type="protein sequence ID" value="GIG36249.1"/>
    <property type="molecule type" value="Genomic_DNA"/>
</dbReference>
<protein>
    <recommendedName>
        <fullName evidence="5">LytR/CpsA/Psr regulator C-terminal domain-containing protein</fullName>
    </recommendedName>
</protein>
<evidence type="ECO:0008006" key="5">
    <source>
        <dbReference type="Google" id="ProtNLM"/>
    </source>
</evidence>
<evidence type="ECO:0000313" key="4">
    <source>
        <dbReference type="Proteomes" id="UP000642125"/>
    </source>
</evidence>
<feature type="compositionally biased region" description="Basic and acidic residues" evidence="1">
    <location>
        <begin position="150"/>
        <end position="162"/>
    </location>
</feature>
<feature type="region of interest" description="Disordered" evidence="1">
    <location>
        <begin position="112"/>
        <end position="162"/>
    </location>
</feature>
<dbReference type="PROSITE" id="PS51257">
    <property type="entry name" value="PROKAR_LIPOPROTEIN"/>
    <property type="match status" value="1"/>
</dbReference>
<feature type="chain" id="PRO_5038766156" description="LytR/CpsA/Psr regulator C-terminal domain-containing protein" evidence="2">
    <location>
        <begin position="20"/>
        <end position="162"/>
    </location>
</feature>
<evidence type="ECO:0000256" key="1">
    <source>
        <dbReference type="SAM" id="MobiDB-lite"/>
    </source>
</evidence>
<proteinExistence type="predicted"/>
<keyword evidence="4" id="KW-1185">Reference proteome</keyword>
<reference evidence="3" key="1">
    <citation type="submission" date="2021-01" db="EMBL/GenBank/DDBJ databases">
        <title>Whole genome shotgun sequence of Cellulomonas pakistanensis NBRC 110800.</title>
        <authorList>
            <person name="Komaki H."/>
            <person name="Tamura T."/>
        </authorList>
    </citation>
    <scope>NUCLEOTIDE SEQUENCE</scope>
    <source>
        <strain evidence="3">NBRC 110800</strain>
    </source>
</reference>
<organism evidence="3 4">
    <name type="scientific">Cellulomonas pakistanensis</name>
    <dbReference type="NCBI Taxonomy" id="992287"/>
    <lineage>
        <taxon>Bacteria</taxon>
        <taxon>Bacillati</taxon>
        <taxon>Actinomycetota</taxon>
        <taxon>Actinomycetes</taxon>
        <taxon>Micrococcales</taxon>
        <taxon>Cellulomonadaceae</taxon>
        <taxon>Cellulomonas</taxon>
    </lineage>
</organism>
<dbReference type="AlphaFoldDB" id="A0A919U5P5"/>
<name>A0A919U5P5_9CELL</name>